<gene>
    <name evidence="9" type="ORF">AOC36_10625</name>
</gene>
<evidence type="ECO:0000256" key="3">
    <source>
        <dbReference type="ARBA" id="ARBA00022490"/>
    </source>
</evidence>
<dbReference type="InterPro" id="IPR033887">
    <property type="entry name" value="PTS_IIA_man"/>
</dbReference>
<keyword evidence="5" id="KW-0808">Transferase</keyword>
<evidence type="ECO:0000313" key="10">
    <source>
        <dbReference type="Proteomes" id="UP000063781"/>
    </source>
</evidence>
<organism evidence="9 10">
    <name type="scientific">Erysipelothrix larvae</name>
    <dbReference type="NCBI Taxonomy" id="1514105"/>
    <lineage>
        <taxon>Bacteria</taxon>
        <taxon>Bacillati</taxon>
        <taxon>Bacillota</taxon>
        <taxon>Erysipelotrichia</taxon>
        <taxon>Erysipelotrichales</taxon>
        <taxon>Erysipelotrichaceae</taxon>
        <taxon>Erysipelothrix</taxon>
    </lineage>
</organism>
<proteinExistence type="predicted"/>
<evidence type="ECO:0000259" key="8">
    <source>
        <dbReference type="PROSITE" id="PS51096"/>
    </source>
</evidence>
<evidence type="ECO:0000256" key="5">
    <source>
        <dbReference type="ARBA" id="ARBA00022679"/>
    </source>
</evidence>
<dbReference type="OrthoDB" id="6623712at2"/>
<keyword evidence="3" id="KW-0963">Cytoplasm</keyword>
<accession>A0A0X8H216</accession>
<protein>
    <recommendedName>
        <fullName evidence="8">PTS EIIA type-4 domain-containing protein</fullName>
    </recommendedName>
</protein>
<dbReference type="Proteomes" id="UP000063781">
    <property type="component" value="Chromosome"/>
</dbReference>
<reference evidence="9 10" key="1">
    <citation type="submission" date="2015-10" db="EMBL/GenBank/DDBJ databases">
        <title>Erysipelothrix larvae sp. LV19 isolated from the larval gut of the rhinoceros beetle, Trypoxylus dichotomus.</title>
        <authorList>
            <person name="Lim S."/>
            <person name="Kim B.-C."/>
        </authorList>
    </citation>
    <scope>NUCLEOTIDE SEQUENCE [LARGE SCALE GENOMIC DNA]</scope>
    <source>
        <strain evidence="9 10">LV19</strain>
    </source>
</reference>
<comment type="subcellular location">
    <subcellularLocation>
        <location evidence="1">Cytoplasm</location>
    </subcellularLocation>
</comment>
<keyword evidence="6" id="KW-0598">Phosphotransferase system</keyword>
<evidence type="ECO:0000256" key="2">
    <source>
        <dbReference type="ARBA" id="ARBA00022448"/>
    </source>
</evidence>
<keyword evidence="4" id="KW-0762">Sugar transport</keyword>
<name>A0A0X8H216_9FIRM</name>
<sequence length="137" mass="15361">MNRQLLIISHGYLAEHFLNAAKMIVGDISNAESICMTHDMGLDQTLEKISDYFNIHKNEEILVLADLFGGTPFNAAVVAKKDRQDIEIITGVNLGMIIEYVTSQNLGLQEISDHLKEVGRNGVQGQMYDFDDDEIDF</sequence>
<dbReference type="InterPro" id="IPR004701">
    <property type="entry name" value="PTS_EIIA_man-typ"/>
</dbReference>
<dbReference type="STRING" id="1514105.AOC36_10625"/>
<evidence type="ECO:0000256" key="7">
    <source>
        <dbReference type="ARBA" id="ARBA00022777"/>
    </source>
</evidence>
<keyword evidence="2" id="KW-0813">Transport</keyword>
<dbReference type="InterPro" id="IPR051471">
    <property type="entry name" value="Bacterial_PTS_sugar_comp"/>
</dbReference>
<dbReference type="GO" id="GO:0009401">
    <property type="term" value="P:phosphoenolpyruvate-dependent sugar phosphotransferase system"/>
    <property type="evidence" value="ECO:0007669"/>
    <property type="project" value="UniProtKB-KW"/>
</dbReference>
<dbReference type="GO" id="GO:0005737">
    <property type="term" value="C:cytoplasm"/>
    <property type="evidence" value="ECO:0007669"/>
    <property type="project" value="UniProtKB-SubCell"/>
</dbReference>
<dbReference type="PANTHER" id="PTHR33799">
    <property type="entry name" value="PTS PERMEASE-RELATED-RELATED"/>
    <property type="match status" value="1"/>
</dbReference>
<dbReference type="PANTHER" id="PTHR33799:SF1">
    <property type="entry name" value="PTS SYSTEM MANNOSE-SPECIFIC EIIAB COMPONENT-RELATED"/>
    <property type="match status" value="1"/>
</dbReference>
<dbReference type="KEGG" id="erl:AOC36_10625"/>
<dbReference type="Pfam" id="PF03610">
    <property type="entry name" value="EIIA-man"/>
    <property type="match status" value="1"/>
</dbReference>
<dbReference type="EMBL" id="CP013213">
    <property type="protein sequence ID" value="AMC94409.1"/>
    <property type="molecule type" value="Genomic_DNA"/>
</dbReference>
<dbReference type="GO" id="GO:0016301">
    <property type="term" value="F:kinase activity"/>
    <property type="evidence" value="ECO:0007669"/>
    <property type="project" value="UniProtKB-KW"/>
</dbReference>
<keyword evidence="10" id="KW-1185">Reference proteome</keyword>
<evidence type="ECO:0000313" key="9">
    <source>
        <dbReference type="EMBL" id="AMC94409.1"/>
    </source>
</evidence>
<evidence type="ECO:0000256" key="6">
    <source>
        <dbReference type="ARBA" id="ARBA00022683"/>
    </source>
</evidence>
<dbReference type="RefSeq" id="WP_067634116.1">
    <property type="nucleotide sequence ID" value="NZ_CP013213.1"/>
</dbReference>
<dbReference type="GO" id="GO:0016020">
    <property type="term" value="C:membrane"/>
    <property type="evidence" value="ECO:0007669"/>
    <property type="project" value="InterPro"/>
</dbReference>
<evidence type="ECO:0000256" key="4">
    <source>
        <dbReference type="ARBA" id="ARBA00022597"/>
    </source>
</evidence>
<dbReference type="Gene3D" id="3.40.50.510">
    <property type="entry name" value="Phosphotransferase system, mannose-type IIA component"/>
    <property type="match status" value="1"/>
</dbReference>
<feature type="domain" description="PTS EIIA type-4" evidence="8">
    <location>
        <begin position="2"/>
        <end position="123"/>
    </location>
</feature>
<keyword evidence="7" id="KW-0418">Kinase</keyword>
<dbReference type="CDD" id="cd00006">
    <property type="entry name" value="PTS_IIA_man"/>
    <property type="match status" value="1"/>
</dbReference>
<dbReference type="SUPFAM" id="SSF53062">
    <property type="entry name" value="PTS system fructose IIA component-like"/>
    <property type="match status" value="1"/>
</dbReference>
<dbReference type="PROSITE" id="PS51096">
    <property type="entry name" value="PTS_EIIA_TYPE_4"/>
    <property type="match status" value="1"/>
</dbReference>
<dbReference type="AlphaFoldDB" id="A0A0X8H216"/>
<dbReference type="InterPro" id="IPR036662">
    <property type="entry name" value="PTS_EIIA_man-typ_sf"/>
</dbReference>
<evidence type="ECO:0000256" key="1">
    <source>
        <dbReference type="ARBA" id="ARBA00004496"/>
    </source>
</evidence>